<evidence type="ECO:0000313" key="3">
    <source>
        <dbReference type="Proteomes" id="UP000603457"/>
    </source>
</evidence>
<reference evidence="2 3" key="1">
    <citation type="journal article" date="2020" name="ISME J.">
        <title>Comparative genomics reveals insights into cyanobacterial evolution and habitat adaptation.</title>
        <authorList>
            <person name="Chen M.Y."/>
            <person name="Teng W.K."/>
            <person name="Zhao L."/>
            <person name="Hu C.X."/>
            <person name="Zhou Y.K."/>
            <person name="Han B.P."/>
            <person name="Song L.R."/>
            <person name="Shu W.S."/>
        </authorList>
    </citation>
    <scope>NUCLEOTIDE SEQUENCE [LARGE SCALE GENOMIC DNA]</scope>
    <source>
        <strain evidence="2 3">FACHB-130</strain>
    </source>
</reference>
<keyword evidence="3" id="KW-1185">Reference proteome</keyword>
<comment type="caution">
    <text evidence="2">The sequence shown here is derived from an EMBL/GenBank/DDBJ whole genome shotgun (WGS) entry which is preliminary data.</text>
</comment>
<organism evidence="2 3">
    <name type="scientific">Nostoc spongiaeforme FACHB-130</name>
    <dbReference type="NCBI Taxonomy" id="1357510"/>
    <lineage>
        <taxon>Bacteria</taxon>
        <taxon>Bacillati</taxon>
        <taxon>Cyanobacteriota</taxon>
        <taxon>Cyanophyceae</taxon>
        <taxon>Nostocales</taxon>
        <taxon>Nostocaceae</taxon>
        <taxon>Nostoc</taxon>
    </lineage>
</organism>
<dbReference type="EMBL" id="JACJTB010000014">
    <property type="protein sequence ID" value="MBD2595262.1"/>
    <property type="molecule type" value="Genomic_DNA"/>
</dbReference>
<proteinExistence type="predicted"/>
<feature type="region of interest" description="Disordered" evidence="1">
    <location>
        <begin position="98"/>
        <end position="122"/>
    </location>
</feature>
<gene>
    <name evidence="2" type="ORF">H6G74_13115</name>
</gene>
<protein>
    <recommendedName>
        <fullName evidence="4">ATPase involved in DNA repair</fullName>
    </recommendedName>
</protein>
<dbReference type="RefSeq" id="WP_190670626.1">
    <property type="nucleotide sequence ID" value="NZ_JACJTB010000014.1"/>
</dbReference>
<sequence>MARKKRSSRILEKAEMRLASIKSISPTLDVGEGLTVTDYTEKIEKMRQLLEVYNTTLSSIDVLLTQIVENEEHLADYSENILRGIAYKFGNNSHEYQMAGGTRKSDRKRAMRQGMALSTTSS</sequence>
<evidence type="ECO:0000313" key="2">
    <source>
        <dbReference type="EMBL" id="MBD2595262.1"/>
    </source>
</evidence>
<evidence type="ECO:0000256" key="1">
    <source>
        <dbReference type="SAM" id="MobiDB-lite"/>
    </source>
</evidence>
<name>A0ABR8FVV1_9NOSO</name>
<evidence type="ECO:0008006" key="4">
    <source>
        <dbReference type="Google" id="ProtNLM"/>
    </source>
</evidence>
<accession>A0ABR8FVV1</accession>
<dbReference type="Proteomes" id="UP000603457">
    <property type="component" value="Unassembled WGS sequence"/>
</dbReference>